<evidence type="ECO:0000313" key="3">
    <source>
        <dbReference type="Proteomes" id="UP001242313"/>
    </source>
</evidence>
<proteinExistence type="predicted"/>
<dbReference type="CDD" id="cd05403">
    <property type="entry name" value="NT_KNTase_like"/>
    <property type="match status" value="1"/>
</dbReference>
<dbReference type="InterPro" id="IPR052930">
    <property type="entry name" value="TA_antitoxin_MntA"/>
</dbReference>
<dbReference type="Gene3D" id="3.30.460.10">
    <property type="entry name" value="Beta Polymerase, domain 2"/>
    <property type="match status" value="1"/>
</dbReference>
<dbReference type="SUPFAM" id="SSF81593">
    <property type="entry name" value="Nucleotidyltransferase substrate binding subunit/domain"/>
    <property type="match status" value="1"/>
</dbReference>
<organism evidence="2 3">
    <name type="scientific">Mesobacillus stamsii</name>
    <dbReference type="NCBI Taxonomy" id="225347"/>
    <lineage>
        <taxon>Bacteria</taxon>
        <taxon>Bacillati</taxon>
        <taxon>Bacillota</taxon>
        <taxon>Bacilli</taxon>
        <taxon>Bacillales</taxon>
        <taxon>Bacillaceae</taxon>
        <taxon>Mesobacillus</taxon>
    </lineage>
</organism>
<dbReference type="SUPFAM" id="SSF81301">
    <property type="entry name" value="Nucleotidyltransferase"/>
    <property type="match status" value="1"/>
</dbReference>
<sequence length="247" mass="28620">MKSETKWYGLPKDSFYQLINIFTEYSTIIDKVILFGSRARGDYHLSSDIDLAIKFKNKNEELLHISDRLSEANIIYTLDVMDYDKISNSVLIDFIDKEGIVIFSTNSSGKLVVTMNKMMVKMEDLERALSKLKESLSRDPEQDDIVIDATIKRFEFTYELSWKLMKSYLEYTGVTDLSSPRSTIKAAFKVGLITDGELWLKMLEDRNRTPHTYDESTALDIYNNIKNIYITLLDHACKTLEKNISRD</sequence>
<dbReference type="Pfam" id="PF08780">
    <property type="entry name" value="NTase_sub_bind"/>
    <property type="match status" value="1"/>
</dbReference>
<dbReference type="RefSeq" id="WP_307191173.1">
    <property type="nucleotide sequence ID" value="NZ_JAUSUN010000002.1"/>
</dbReference>
<keyword evidence="3" id="KW-1185">Reference proteome</keyword>
<dbReference type="PANTHER" id="PTHR43852:SF2">
    <property type="entry name" value="PROTEIN ADENYLYLTRANSFERASE MNTA"/>
    <property type="match status" value="1"/>
</dbReference>
<protein>
    <submittedName>
        <fullName evidence="2">Nucleotidyltransferase substrate binding protein (TIGR01987 family)</fullName>
    </submittedName>
</protein>
<gene>
    <name evidence="2" type="ORF">J2S25_000526</name>
</gene>
<reference evidence="2 3" key="1">
    <citation type="submission" date="2023-07" db="EMBL/GenBank/DDBJ databases">
        <title>Genomic Encyclopedia of Type Strains, Phase IV (KMG-IV): sequencing the most valuable type-strain genomes for metagenomic binning, comparative biology and taxonomic classification.</title>
        <authorList>
            <person name="Goeker M."/>
        </authorList>
    </citation>
    <scope>NUCLEOTIDE SEQUENCE [LARGE SCALE GENOMIC DNA]</scope>
    <source>
        <strain evidence="2 3">DSM 19598</strain>
    </source>
</reference>
<dbReference type="EMBL" id="JAUSUN010000002">
    <property type="protein sequence ID" value="MDQ0412346.1"/>
    <property type="molecule type" value="Genomic_DNA"/>
</dbReference>
<evidence type="ECO:0000259" key="1">
    <source>
        <dbReference type="Pfam" id="PF18765"/>
    </source>
</evidence>
<dbReference type="InterPro" id="IPR041633">
    <property type="entry name" value="Polbeta"/>
</dbReference>
<dbReference type="InterPro" id="IPR043519">
    <property type="entry name" value="NT_sf"/>
</dbReference>
<name>A0ABU0FRY0_9BACI</name>
<evidence type="ECO:0000313" key="2">
    <source>
        <dbReference type="EMBL" id="MDQ0412346.1"/>
    </source>
</evidence>
<dbReference type="Proteomes" id="UP001242313">
    <property type="component" value="Unassembled WGS sequence"/>
</dbReference>
<dbReference type="Pfam" id="PF18765">
    <property type="entry name" value="Polbeta"/>
    <property type="match status" value="1"/>
</dbReference>
<dbReference type="PANTHER" id="PTHR43852">
    <property type="entry name" value="NUCLEOTIDYLTRANSFERASE"/>
    <property type="match status" value="1"/>
</dbReference>
<feature type="domain" description="Polymerase beta nucleotidyltransferase" evidence="1">
    <location>
        <begin position="17"/>
        <end position="107"/>
    </location>
</feature>
<comment type="caution">
    <text evidence="2">The sequence shown here is derived from an EMBL/GenBank/DDBJ whole genome shotgun (WGS) entry which is preliminary data.</text>
</comment>
<accession>A0ABU0FRY0</accession>
<dbReference type="NCBIfam" id="TIGR01987">
    <property type="entry name" value="HI0074"/>
    <property type="match status" value="1"/>
</dbReference>
<dbReference type="InterPro" id="IPR010235">
    <property type="entry name" value="HepT"/>
</dbReference>
<dbReference type="Gene3D" id="1.20.120.330">
    <property type="entry name" value="Nucleotidyltransferases domain 2"/>
    <property type="match status" value="1"/>
</dbReference>